<dbReference type="OrthoDB" id="488827at2"/>
<feature type="compositionally biased region" description="Acidic residues" evidence="1">
    <location>
        <begin position="64"/>
        <end position="73"/>
    </location>
</feature>
<gene>
    <name evidence="3" type="ORF">PCC6912_17650</name>
</gene>
<accession>A0A433NM91</accession>
<sequence>MGTSLKITYAVLCIIGATLIILKNADRAWTYTYSSTAMSPGSNHESRGTLVSLQIDFPGIIDTVTDDQSDNEYEPPNYGGPDVSYGSGTR</sequence>
<dbReference type="Proteomes" id="UP000268857">
    <property type="component" value="Unassembled WGS sequence"/>
</dbReference>
<keyword evidence="2" id="KW-0812">Transmembrane</keyword>
<keyword evidence="2" id="KW-0472">Membrane</keyword>
<dbReference type="AlphaFoldDB" id="A0A433NM91"/>
<name>A0A433NM91_CHLFR</name>
<proteinExistence type="predicted"/>
<evidence type="ECO:0000256" key="2">
    <source>
        <dbReference type="SAM" id="Phobius"/>
    </source>
</evidence>
<reference evidence="3 4" key="1">
    <citation type="journal article" date="2019" name="Genome Biol. Evol.">
        <title>Day and night: Metabolic profiles and evolutionary relationships of six axenic non-marine cyanobacteria.</title>
        <authorList>
            <person name="Will S.E."/>
            <person name="Henke P."/>
            <person name="Boedeker C."/>
            <person name="Huang S."/>
            <person name="Brinkmann H."/>
            <person name="Rohde M."/>
            <person name="Jarek M."/>
            <person name="Friedl T."/>
            <person name="Seufert S."/>
            <person name="Schumacher M."/>
            <person name="Overmann J."/>
            <person name="Neumann-Schaal M."/>
            <person name="Petersen J."/>
        </authorList>
    </citation>
    <scope>NUCLEOTIDE SEQUENCE [LARGE SCALE GENOMIC DNA]</scope>
    <source>
        <strain evidence="3 4">PCC 6912</strain>
    </source>
</reference>
<feature type="region of interest" description="Disordered" evidence="1">
    <location>
        <begin position="63"/>
        <end position="90"/>
    </location>
</feature>
<feature type="transmembrane region" description="Helical" evidence="2">
    <location>
        <begin position="6"/>
        <end position="22"/>
    </location>
</feature>
<organism evidence="3 4">
    <name type="scientific">Chlorogloeopsis fritschii PCC 6912</name>
    <dbReference type="NCBI Taxonomy" id="211165"/>
    <lineage>
        <taxon>Bacteria</taxon>
        <taxon>Bacillati</taxon>
        <taxon>Cyanobacteriota</taxon>
        <taxon>Cyanophyceae</taxon>
        <taxon>Nostocales</taxon>
        <taxon>Chlorogloeopsidaceae</taxon>
        <taxon>Chlorogloeopsis</taxon>
    </lineage>
</organism>
<dbReference type="EMBL" id="RSCJ01000005">
    <property type="protein sequence ID" value="RUR84171.1"/>
    <property type="molecule type" value="Genomic_DNA"/>
</dbReference>
<evidence type="ECO:0000256" key="1">
    <source>
        <dbReference type="SAM" id="MobiDB-lite"/>
    </source>
</evidence>
<keyword evidence="2" id="KW-1133">Transmembrane helix</keyword>
<keyword evidence="4" id="KW-1185">Reference proteome</keyword>
<dbReference type="RefSeq" id="WP_016873583.1">
    <property type="nucleotide sequence ID" value="NZ_AJLN01000046.1"/>
</dbReference>
<protein>
    <submittedName>
        <fullName evidence="3">Uncharacterized protein</fullName>
    </submittedName>
</protein>
<evidence type="ECO:0000313" key="3">
    <source>
        <dbReference type="EMBL" id="RUR84171.1"/>
    </source>
</evidence>
<comment type="caution">
    <text evidence="3">The sequence shown here is derived from an EMBL/GenBank/DDBJ whole genome shotgun (WGS) entry which is preliminary data.</text>
</comment>
<evidence type="ECO:0000313" key="4">
    <source>
        <dbReference type="Proteomes" id="UP000268857"/>
    </source>
</evidence>